<dbReference type="PIRSF" id="PIRSF005751">
    <property type="entry name" value="Acet_citr_lig"/>
    <property type="match status" value="1"/>
</dbReference>
<gene>
    <name evidence="5" type="primary">citC</name>
    <name evidence="5" type="ORF">HMPREF9129_1427</name>
</gene>
<dbReference type="SUPFAM" id="SSF52374">
    <property type="entry name" value="Nucleotidylyl transferase"/>
    <property type="match status" value="1"/>
</dbReference>
<dbReference type="PROSITE" id="PS51186">
    <property type="entry name" value="GNAT"/>
    <property type="match status" value="1"/>
</dbReference>
<dbReference type="STRING" id="997350.HMPREF9129_1427"/>
<dbReference type="eggNOG" id="COG3053">
    <property type="taxonomic scope" value="Bacteria"/>
</dbReference>
<dbReference type="InterPro" id="IPR004821">
    <property type="entry name" value="Cyt_trans-like"/>
</dbReference>
<dbReference type="GO" id="GO:0005524">
    <property type="term" value="F:ATP binding"/>
    <property type="evidence" value="ECO:0007669"/>
    <property type="project" value="UniProtKB-UniRule"/>
</dbReference>
<accession>G4D4U7</accession>
<dbReference type="AlphaFoldDB" id="G4D4U7"/>
<keyword evidence="5" id="KW-0456">Lyase</keyword>
<comment type="function">
    <text evidence="3">Acetylation of prosthetic group (2-(5''-phosphoribosyl)-3'-dephosphocoenzyme-A) of the gamma subunit of citrate lyase.</text>
</comment>
<proteinExistence type="predicted"/>
<reference evidence="5 6" key="1">
    <citation type="submission" date="2011-06" db="EMBL/GenBank/DDBJ databases">
        <authorList>
            <person name="Muzny D."/>
            <person name="Qin X."/>
            <person name="Deng J."/>
            <person name="Jiang H."/>
            <person name="Liu Y."/>
            <person name="Qu J."/>
            <person name="Song X.-Z."/>
            <person name="Zhang L."/>
            <person name="Thornton R."/>
            <person name="Coyle M."/>
            <person name="Francisco L."/>
            <person name="Jackson L."/>
            <person name="Javaid M."/>
            <person name="Korchina V."/>
            <person name="Kovar C."/>
            <person name="Mata R."/>
            <person name="Mathew T."/>
            <person name="Ngo R."/>
            <person name="Nguyen L."/>
            <person name="Nguyen N."/>
            <person name="Okwuonu G."/>
            <person name="Ongeri F."/>
            <person name="Pham C."/>
            <person name="Simmons D."/>
            <person name="Wilczek-Boney K."/>
            <person name="Hale W."/>
            <person name="Jakkamsetti A."/>
            <person name="Pham P."/>
            <person name="Ruth R."/>
            <person name="San Lucas F."/>
            <person name="Warren J."/>
            <person name="Zhang J."/>
            <person name="Zhao Z."/>
            <person name="Zhou C."/>
            <person name="Zhu D."/>
            <person name="Lee S."/>
            <person name="Bess C."/>
            <person name="Blankenburg K."/>
            <person name="Forbes L."/>
            <person name="Fu Q."/>
            <person name="Gubbala S."/>
            <person name="Hirani K."/>
            <person name="Jayaseelan J.C."/>
            <person name="Lara F."/>
            <person name="Munidasa M."/>
            <person name="Palculict T."/>
            <person name="Patil S."/>
            <person name="Pu L.-L."/>
            <person name="Saada N."/>
            <person name="Tang L."/>
            <person name="Weissenberger G."/>
            <person name="Zhu Y."/>
            <person name="Hemphill L."/>
            <person name="Shang Y."/>
            <person name="Youmans B."/>
            <person name="Ayvaz T."/>
            <person name="Ross M."/>
            <person name="Santibanez J."/>
            <person name="Aqrawi P."/>
            <person name="Gross S."/>
            <person name="Joshi V."/>
            <person name="Fowler G."/>
            <person name="Nazareth L."/>
            <person name="Reid J."/>
            <person name="Worley K."/>
            <person name="Petrosino J."/>
            <person name="Highlander S."/>
            <person name="Gibbs R."/>
        </authorList>
    </citation>
    <scope>NUCLEOTIDE SEQUENCE [LARGE SCALE GENOMIC DNA]</scope>
    <source>
        <strain evidence="5 6">ATCC 29427</strain>
    </source>
</reference>
<dbReference type="HOGENOM" id="CLU_063190_0_0_9"/>
<dbReference type="PANTHER" id="PTHR40599:SF1">
    <property type="entry name" value="[CITRATE [PRO-3S]-LYASE] LIGASE"/>
    <property type="match status" value="1"/>
</dbReference>
<dbReference type="NCBIfam" id="TIGR00125">
    <property type="entry name" value="cyt_tran_rel"/>
    <property type="match status" value="1"/>
</dbReference>
<organism evidence="5 6">
    <name type="scientific">Peptoniphilus indolicus ATCC 29427</name>
    <dbReference type="NCBI Taxonomy" id="997350"/>
    <lineage>
        <taxon>Bacteria</taxon>
        <taxon>Bacillati</taxon>
        <taxon>Bacillota</taxon>
        <taxon>Tissierellia</taxon>
        <taxon>Tissierellales</taxon>
        <taxon>Peptoniphilaceae</taxon>
        <taxon>Peptoniphilus</taxon>
    </lineage>
</organism>
<evidence type="ECO:0000256" key="3">
    <source>
        <dbReference type="PIRNR" id="PIRNR005751"/>
    </source>
</evidence>
<dbReference type="InterPro" id="IPR013166">
    <property type="entry name" value="Citrate_lyase_ligase_C"/>
</dbReference>
<dbReference type="EMBL" id="AGBB01000137">
    <property type="protein sequence ID" value="EGY79452.1"/>
    <property type="molecule type" value="Genomic_DNA"/>
</dbReference>
<keyword evidence="2 3" id="KW-0067">ATP-binding</keyword>
<sequence>MEVKMQKLWIDKIESDYNKWANLLKESGLKTENTVHETYGIFENDVLVATGSTFENIIKCIAIKESYQGGSVFNELISFLINTIYEKGFKDIYVYTKPASEKAFSFLGFKTIERVGNDLVFMENSTDGFGKYINSLVAPKISGTVGSIVMNANPFTNGHLYLVEQAKKMCDVLHIFVVSEDKSVFDFNTRLNLIKQGTSHLNNVFYHPTKNYLVSSQTFPSYFLKESVSVTEVHAELDSRIFKYHIAPKLNIGYRFVGEEPFSKPTEIYNETMKKVFNYSPNPNYPLLEIIKRTEVDEKPISASTVRNLIANGEFEQIEKLVPKTTYDFLKSEKANHIIKKLQNDPLKGFKQSDTK</sequence>
<dbReference type="InterPro" id="IPR005216">
    <property type="entry name" value="Citrate_lyase_ligase"/>
</dbReference>
<dbReference type="EC" id="6.2.1.22" evidence="3"/>
<dbReference type="NCBIfam" id="TIGR00124">
    <property type="entry name" value="cit_ly_ligase"/>
    <property type="match status" value="1"/>
</dbReference>
<name>G4D4U7_9FIRM</name>
<dbReference type="PATRIC" id="fig|997350.3.peg.1370"/>
<comment type="catalytic activity">
    <reaction evidence="3">
        <text>holo-[citrate lyase ACP] + acetate + ATP = acetyl-[citrate lyase ACP] + AMP + diphosphate</text>
        <dbReference type="Rhea" id="RHEA:23788"/>
        <dbReference type="Rhea" id="RHEA-COMP:10158"/>
        <dbReference type="Rhea" id="RHEA-COMP:13710"/>
        <dbReference type="ChEBI" id="CHEBI:30089"/>
        <dbReference type="ChEBI" id="CHEBI:30616"/>
        <dbReference type="ChEBI" id="CHEBI:33019"/>
        <dbReference type="ChEBI" id="CHEBI:82683"/>
        <dbReference type="ChEBI" id="CHEBI:137976"/>
        <dbReference type="ChEBI" id="CHEBI:456215"/>
        <dbReference type="EC" id="6.2.1.22"/>
    </reaction>
</comment>
<protein>
    <recommendedName>
        <fullName evidence="3">[Citrate [pro-3S]-lyase] ligase</fullName>
        <ecNumber evidence="3">6.2.1.22</ecNumber>
    </recommendedName>
</protein>
<dbReference type="SMART" id="SM00764">
    <property type="entry name" value="Citrate_ly_lig"/>
    <property type="match status" value="1"/>
</dbReference>
<dbReference type="Gene3D" id="3.40.50.620">
    <property type="entry name" value="HUPs"/>
    <property type="match status" value="1"/>
</dbReference>
<dbReference type="GO" id="GO:0016747">
    <property type="term" value="F:acyltransferase activity, transferring groups other than amino-acyl groups"/>
    <property type="evidence" value="ECO:0007669"/>
    <property type="project" value="InterPro"/>
</dbReference>
<dbReference type="OrthoDB" id="9779753at2"/>
<evidence type="ECO:0000256" key="1">
    <source>
        <dbReference type="ARBA" id="ARBA00022741"/>
    </source>
</evidence>
<evidence type="ECO:0000256" key="2">
    <source>
        <dbReference type="ARBA" id="ARBA00022840"/>
    </source>
</evidence>
<dbReference type="SUPFAM" id="SSF55729">
    <property type="entry name" value="Acyl-CoA N-acyltransferases (Nat)"/>
    <property type="match status" value="1"/>
</dbReference>
<dbReference type="InterPro" id="IPR000182">
    <property type="entry name" value="GNAT_dom"/>
</dbReference>
<keyword evidence="6" id="KW-1185">Reference proteome</keyword>
<dbReference type="Proteomes" id="UP000003422">
    <property type="component" value="Unassembled WGS sequence"/>
</dbReference>
<comment type="caution">
    <text evidence="5">The sequence shown here is derived from an EMBL/GenBank/DDBJ whole genome shotgun (WGS) entry which is preliminary data.</text>
</comment>
<dbReference type="Pfam" id="PF08218">
    <property type="entry name" value="Citrate_ly_lig"/>
    <property type="match status" value="1"/>
</dbReference>
<dbReference type="GO" id="GO:0008771">
    <property type="term" value="F:[citrate (pro-3S)-lyase] ligase activity"/>
    <property type="evidence" value="ECO:0007669"/>
    <property type="project" value="UniProtKB-EC"/>
</dbReference>
<keyword evidence="3 5" id="KW-0436">Ligase</keyword>
<evidence type="ECO:0000259" key="4">
    <source>
        <dbReference type="PROSITE" id="PS51186"/>
    </source>
</evidence>
<keyword evidence="1 3" id="KW-0547">Nucleotide-binding</keyword>
<feature type="domain" description="N-acetyltransferase" evidence="4">
    <location>
        <begin position="1"/>
        <end position="127"/>
    </location>
</feature>
<dbReference type="PANTHER" id="PTHR40599">
    <property type="entry name" value="[CITRATE [PRO-3S]-LYASE] LIGASE"/>
    <property type="match status" value="1"/>
</dbReference>
<evidence type="ECO:0000313" key="5">
    <source>
        <dbReference type="EMBL" id="EGY79452.1"/>
    </source>
</evidence>
<dbReference type="InterPro" id="IPR014729">
    <property type="entry name" value="Rossmann-like_a/b/a_fold"/>
</dbReference>
<dbReference type="GO" id="GO:0016829">
    <property type="term" value="F:lyase activity"/>
    <property type="evidence" value="ECO:0007669"/>
    <property type="project" value="UniProtKB-KW"/>
</dbReference>
<dbReference type="Gene3D" id="3.40.630.30">
    <property type="match status" value="1"/>
</dbReference>
<evidence type="ECO:0000313" key="6">
    <source>
        <dbReference type="Proteomes" id="UP000003422"/>
    </source>
</evidence>
<dbReference type="InterPro" id="IPR016181">
    <property type="entry name" value="Acyl_CoA_acyltransferase"/>
</dbReference>